<evidence type="ECO:0000259" key="1">
    <source>
        <dbReference type="Pfam" id="PF22936"/>
    </source>
</evidence>
<proteinExistence type="predicted"/>
<reference evidence="2" key="1">
    <citation type="submission" date="2018-05" db="EMBL/GenBank/DDBJ databases">
        <title>Draft genome of Mucuna pruriens seed.</title>
        <authorList>
            <person name="Nnadi N.E."/>
            <person name="Vos R."/>
            <person name="Hasami M.H."/>
            <person name="Devisetty U.K."/>
            <person name="Aguiy J.C."/>
        </authorList>
    </citation>
    <scope>NUCLEOTIDE SEQUENCE [LARGE SCALE GENOMIC DNA]</scope>
    <source>
        <strain evidence="2">JCA_2017</strain>
    </source>
</reference>
<evidence type="ECO:0000313" key="2">
    <source>
        <dbReference type="EMBL" id="RDX71900.1"/>
    </source>
</evidence>
<gene>
    <name evidence="2" type="ORF">CR513_48688</name>
</gene>
<feature type="non-terminal residue" evidence="2">
    <location>
        <position position="1"/>
    </location>
</feature>
<comment type="caution">
    <text evidence="2">The sequence shown here is derived from an EMBL/GenBank/DDBJ whole genome shotgun (WGS) entry which is preliminary data.</text>
</comment>
<dbReference type="STRING" id="157652.A0A371F0S7"/>
<sequence length="128" mass="14798">MNNYKKKHPYEKFGLGFEKEKEIKNPLIVKNIQTDYPNLQRLTTGRKLQSWYVDSGCSRHIMGEKSMFEDVRPKKEGWIIFGGKIGKIVGVGRIGKHPFPSIKNVFSVEGLKHNLLSTMHKPIVCQWI</sequence>
<organism evidence="2 3">
    <name type="scientific">Mucuna pruriens</name>
    <name type="common">Velvet bean</name>
    <name type="synonym">Dolichos pruriens</name>
    <dbReference type="NCBI Taxonomy" id="157652"/>
    <lineage>
        <taxon>Eukaryota</taxon>
        <taxon>Viridiplantae</taxon>
        <taxon>Streptophyta</taxon>
        <taxon>Embryophyta</taxon>
        <taxon>Tracheophyta</taxon>
        <taxon>Spermatophyta</taxon>
        <taxon>Magnoliopsida</taxon>
        <taxon>eudicotyledons</taxon>
        <taxon>Gunneridae</taxon>
        <taxon>Pentapetalae</taxon>
        <taxon>rosids</taxon>
        <taxon>fabids</taxon>
        <taxon>Fabales</taxon>
        <taxon>Fabaceae</taxon>
        <taxon>Papilionoideae</taxon>
        <taxon>50 kb inversion clade</taxon>
        <taxon>NPAAA clade</taxon>
        <taxon>indigoferoid/millettioid clade</taxon>
        <taxon>Phaseoleae</taxon>
        <taxon>Mucuna</taxon>
    </lineage>
</organism>
<evidence type="ECO:0000313" key="3">
    <source>
        <dbReference type="Proteomes" id="UP000257109"/>
    </source>
</evidence>
<feature type="domain" description="Retrovirus-related Pol polyprotein from transposon TNT 1-94-like beta-barrel" evidence="1">
    <location>
        <begin position="51"/>
        <end position="118"/>
    </location>
</feature>
<keyword evidence="3" id="KW-1185">Reference proteome</keyword>
<dbReference type="Proteomes" id="UP000257109">
    <property type="component" value="Unassembled WGS sequence"/>
</dbReference>
<dbReference type="InterPro" id="IPR054722">
    <property type="entry name" value="PolX-like_BBD"/>
</dbReference>
<name>A0A371F0S7_MUCPR</name>
<dbReference type="Pfam" id="PF22936">
    <property type="entry name" value="Pol_BBD"/>
    <property type="match status" value="1"/>
</dbReference>
<protein>
    <recommendedName>
        <fullName evidence="1">Retrovirus-related Pol polyprotein from transposon TNT 1-94-like beta-barrel domain-containing protein</fullName>
    </recommendedName>
</protein>
<accession>A0A371F0S7</accession>
<dbReference type="OrthoDB" id="1932348at2759"/>
<dbReference type="EMBL" id="QJKJ01011146">
    <property type="protein sequence ID" value="RDX71900.1"/>
    <property type="molecule type" value="Genomic_DNA"/>
</dbReference>
<dbReference type="AlphaFoldDB" id="A0A371F0S7"/>